<sequence>MTYRRRSMRASSFVMYGVVHQPLLATAIIHKQLKRPCPTGDDPQCEDPDLAFMIRGRSSTLYRVSSRGARAHVAHDFQVFHLRQLKLSR</sequence>
<dbReference type="RefSeq" id="XP_033655814.1">
    <property type="nucleotide sequence ID" value="XM_033794126.1"/>
</dbReference>
<protein>
    <submittedName>
        <fullName evidence="1">Uncharacterized protein</fullName>
    </submittedName>
</protein>
<dbReference type="Proteomes" id="UP000800097">
    <property type="component" value="Unassembled WGS sequence"/>
</dbReference>
<accession>A0A6A6JPT8</accession>
<evidence type="ECO:0000313" key="2">
    <source>
        <dbReference type="Proteomes" id="UP000800097"/>
    </source>
</evidence>
<keyword evidence="2" id="KW-1185">Reference proteome</keyword>
<evidence type="ECO:0000313" key="1">
    <source>
        <dbReference type="EMBL" id="KAF2278275.1"/>
    </source>
</evidence>
<name>A0A6A6JPT8_WESOR</name>
<dbReference type="EMBL" id="ML986488">
    <property type="protein sequence ID" value="KAF2278275.1"/>
    <property type="molecule type" value="Genomic_DNA"/>
</dbReference>
<organism evidence="1 2">
    <name type="scientific">Westerdykella ornata</name>
    <dbReference type="NCBI Taxonomy" id="318751"/>
    <lineage>
        <taxon>Eukaryota</taxon>
        <taxon>Fungi</taxon>
        <taxon>Dikarya</taxon>
        <taxon>Ascomycota</taxon>
        <taxon>Pezizomycotina</taxon>
        <taxon>Dothideomycetes</taxon>
        <taxon>Pleosporomycetidae</taxon>
        <taxon>Pleosporales</taxon>
        <taxon>Sporormiaceae</taxon>
        <taxon>Westerdykella</taxon>
    </lineage>
</organism>
<dbReference type="AlphaFoldDB" id="A0A6A6JPT8"/>
<gene>
    <name evidence="1" type="ORF">EI97DRAFT_249514</name>
</gene>
<proteinExistence type="predicted"/>
<reference evidence="1" key="1">
    <citation type="journal article" date="2020" name="Stud. Mycol.">
        <title>101 Dothideomycetes genomes: a test case for predicting lifestyles and emergence of pathogens.</title>
        <authorList>
            <person name="Haridas S."/>
            <person name="Albert R."/>
            <person name="Binder M."/>
            <person name="Bloem J."/>
            <person name="Labutti K."/>
            <person name="Salamov A."/>
            <person name="Andreopoulos B."/>
            <person name="Baker S."/>
            <person name="Barry K."/>
            <person name="Bills G."/>
            <person name="Bluhm B."/>
            <person name="Cannon C."/>
            <person name="Castanera R."/>
            <person name="Culley D."/>
            <person name="Daum C."/>
            <person name="Ezra D."/>
            <person name="Gonzalez J."/>
            <person name="Henrissat B."/>
            <person name="Kuo A."/>
            <person name="Liang C."/>
            <person name="Lipzen A."/>
            <person name="Lutzoni F."/>
            <person name="Magnuson J."/>
            <person name="Mondo S."/>
            <person name="Nolan M."/>
            <person name="Ohm R."/>
            <person name="Pangilinan J."/>
            <person name="Park H.-J."/>
            <person name="Ramirez L."/>
            <person name="Alfaro M."/>
            <person name="Sun H."/>
            <person name="Tritt A."/>
            <person name="Yoshinaga Y."/>
            <person name="Zwiers L.-H."/>
            <person name="Turgeon B."/>
            <person name="Goodwin S."/>
            <person name="Spatafora J."/>
            <person name="Crous P."/>
            <person name="Grigoriev I."/>
        </authorList>
    </citation>
    <scope>NUCLEOTIDE SEQUENCE</scope>
    <source>
        <strain evidence="1">CBS 379.55</strain>
    </source>
</reference>
<dbReference type="GeneID" id="54547301"/>